<dbReference type="InterPro" id="IPR024395">
    <property type="entry name" value="CLASP_N_dom"/>
</dbReference>
<dbReference type="Pfam" id="PF12348">
    <property type="entry name" value="CLASP_N"/>
    <property type="match status" value="1"/>
</dbReference>
<feature type="domain" description="TOG" evidence="15">
    <location>
        <begin position="587"/>
        <end position="819"/>
    </location>
</feature>
<dbReference type="FunFam" id="1.25.10.10:FF:000050">
    <property type="entry name" value="Cytoskeleton-associated protein 5 isoform X1"/>
    <property type="match status" value="1"/>
</dbReference>
<keyword evidence="11" id="KW-0131">Cell cycle</keyword>
<dbReference type="GO" id="GO:0061863">
    <property type="term" value="F:microtubule plus end polymerase"/>
    <property type="evidence" value="ECO:0007669"/>
    <property type="project" value="InterPro"/>
</dbReference>
<dbReference type="GO" id="GO:0051301">
    <property type="term" value="P:cell division"/>
    <property type="evidence" value="ECO:0007669"/>
    <property type="project" value="UniProtKB-KW"/>
</dbReference>
<keyword evidence="9" id="KW-0995">Kinetochore</keyword>
<reference evidence="16" key="2">
    <citation type="submission" date="2025-09" db="UniProtKB">
        <authorList>
            <consortium name="Ensembl"/>
        </authorList>
    </citation>
    <scope>IDENTIFICATION</scope>
</reference>
<feature type="domain" description="TOG" evidence="15">
    <location>
        <begin position="851"/>
        <end position="1083"/>
    </location>
</feature>
<dbReference type="GO" id="GO:0005813">
    <property type="term" value="C:centrosome"/>
    <property type="evidence" value="ECO:0007669"/>
    <property type="project" value="UniProtKB-SubCell"/>
</dbReference>
<keyword evidence="5" id="KW-0963">Cytoplasm</keyword>
<dbReference type="FunFam" id="1.25.10.10:FF:000052">
    <property type="entry name" value="Cytoskeleton associated protein 5"/>
    <property type="match status" value="1"/>
</dbReference>
<dbReference type="Ensembl" id="ENSVKKT00000025492.1">
    <property type="protein sequence ID" value="ENSVKKP00000024886.1"/>
    <property type="gene ID" value="ENSVKKG00000012148.1"/>
</dbReference>
<evidence type="ECO:0000256" key="2">
    <source>
        <dbReference type="ARBA" id="ARBA00004629"/>
    </source>
</evidence>
<dbReference type="GO" id="GO:0000776">
    <property type="term" value="C:kinetochore"/>
    <property type="evidence" value="ECO:0007669"/>
    <property type="project" value="UniProtKB-KW"/>
</dbReference>
<keyword evidence="8" id="KW-0498">Mitosis</keyword>
<feature type="compositionally biased region" description="Polar residues" evidence="14">
    <location>
        <begin position="1104"/>
        <end position="1119"/>
    </location>
</feature>
<dbReference type="FunFam" id="1.25.10.10:FF:000019">
    <property type="entry name" value="Cytoskeleton-associated protein 5"/>
    <property type="match status" value="1"/>
</dbReference>
<dbReference type="GO" id="GO:0046785">
    <property type="term" value="P:microtubule polymerization"/>
    <property type="evidence" value="ECO:0007669"/>
    <property type="project" value="InterPro"/>
</dbReference>
<dbReference type="InterPro" id="IPR034085">
    <property type="entry name" value="TOG"/>
</dbReference>
<feature type="region of interest" description="Disordered" evidence="14">
    <location>
        <begin position="1939"/>
        <end position="1961"/>
    </location>
</feature>
<evidence type="ECO:0000313" key="17">
    <source>
        <dbReference type="Proteomes" id="UP000694545"/>
    </source>
</evidence>
<sequence length="2020" mass="224116">MGDDSEWMKLPIDQKCEHKLWKARLNGYEEALKLFQKIEDEKSPEWSKYLGLVKKFVTDSNAVAQLKGLEAALAYVENAHVAGKTTGEVVSGVVNKVFNQPKARAKELGIDICLMFVEIEKGEIVQEELLKGLDNKNPKIIVACIETLRRALSEFGSKIISLKPIIKVLPKLFESREKAVRDEAKLLAVEIYRWIRDALRPPLQNINSLQLKELEEEWVKLPSSAPKQTRFLRSQQEMKAKFEQQQAAGGDADGGGDDGDEAVAQVDAYELLEAVEILSKLPKDFYDKIEAKKWQERKEALEAVEVLVKNPKLEAGDYADLVKVLKKVVGKDTNVMLVALAAKCLAGLATGLRKKFGQYAGHVVPTILEKFKEKKPQVVQALQEAIDAIFLTTTLQNLSEDILAVMDNKNPTIKQQTSLFIARSFRHCTPSTLPKSLLKPFCAALLKHINDSAPEVRDAAFEALGTALKVAGEKAVNPFLADVDKLKLDRIKECAEKVEPAGAGRVSGGTDRKENKPAAGKAPALSGAAGDKDTKDNLAKAGPLKKAPAAKAGGPSKKGKQAAAGTAGSAATKGKKAAEIKEIFEPELSIEMCEEKASAVLPPTCIQQLDSGNWKERLACMEEFQKAVELMNRTEMPCQALVRMLAKKPGWKETNFQVMQIKLHIVALVAQKGTFSKTSAQIVLDGLVDKIGDVKCGNNAKEALTAIAEACQLPWTAEQVMSMAFSQKNPKNQSETLNWLSNAIKEFGFAGLNVKAFISNVKTALAATNPAVRTSAITLLGVMYLYVGAPLRMFFEDEKPALLSQIDAEFEKMQGQTPPAPTRGNSRQAVGSGDDGEEGEEQEDLGNDVVDLLPRTDISDKITPELVSKIGDKNWKIRKEGLDEVTSIINEAKFIQPNIGELAPALKSRLNDSNKILVQQTLTILQQLATAMGPNIKQYVKNLGIPIITILGDSKNNVRTASLATVNAWAEQTGMKEWLEGEDLSEELKKENPFLRQELLGWLADKLPTLRTVPSDLALCVPHLYSCLEDRNGDVRKKAQDALPFFMMHLGFEKMAKATGKLKPASKDQVLAMLEKAKANMPAKPAPPTKASSRAVGAAPAKSQAASGSGEDFSSSTMETKPDAKKTKAGGSAPKPKGIQGKKIPSKSNLKEDDDRSGPVFILVPNGKEQRMKDEKGLKVLKWNFTTPRDEYIEQLKTQMSSCVAKWLQDEMFHADFQHHNKALSVMTEHLESEKDGVISCLDLILKWLTLRFFDTNTSVLMKVLEYLKLLFTMLNQEEYHLTENEATSFIPYLILKVGEPKDVIRRDVRAILNRMCLVYPASKMFTLIMEGTKSKNSKQRAECLEELGCLVESYGMNVCQPTPGKALKEMATHIGDRDNTVRNAALNTIVTVYNVHGDQVFKLIGNLSEKDMSMLEERIKRSAKRPNAALARQVEEKPQRIQSANANMNMLRKGPAEDMSSKLKIMYRTYRIQARNMSGHAETTHAVPREFQLDLDEIENDNGTVRCELPALVQHKLDDIFEPVLIPEPKIRAVSPHFDDMHSNTASTINFVISQVASGDINTSIQALAQIDEVLRQEDKAEAMSGHIDQFLIATFMQLRLIYNTHMADEKLDKDEIVKLYSCIIGNMISLFQIESLVREASAGVLKDLMHGLITLMLDSRVEDLEEGQQVIRSVNLLVVKVLEKSDQTNILSALLVLLQDSLLATASSPKFSELVMKCLWRMVRLLPETINTINLDRIMLDIHIFMKVFPKEKLKQYKSEFPIRTLKTLIHTLCKLKGPKILDHLTMIDNKNESELEAHLCRVMKHSLDQTGSKTDKGTEKGASRIVSEKIGKENELYEYKKKYSDADIEPFLKNSSQFFQSYVERGLRLIEMEREGKGRIPSSTGVSPQMEVSCIPTSTNTVSSSIGNSNGEEVGPSVYLERLKILRQRCGLDNAKQEDRAPLTSQLSKPSVPTVASSTDMLHSKLSQLRESREQYQHIELDSNQTHSSGTGTTTSSAASNIDDLKKRLERIKSSRK</sequence>
<dbReference type="GO" id="GO:0000922">
    <property type="term" value="C:spindle pole"/>
    <property type="evidence" value="ECO:0007669"/>
    <property type="project" value="UniProtKB-SubCell"/>
</dbReference>
<keyword evidence="12" id="KW-0137">Centromere</keyword>
<dbReference type="Pfam" id="PF21041">
    <property type="entry name" value="XMAP215_CLASP_TOG"/>
    <property type="match status" value="4"/>
</dbReference>
<feature type="region of interest" description="Disordered" evidence="14">
    <location>
        <begin position="813"/>
        <end position="847"/>
    </location>
</feature>
<proteinExistence type="inferred from homology"/>
<dbReference type="InterPro" id="IPR048491">
    <property type="entry name" value="XMAP215_CLASP_TOG"/>
</dbReference>
<evidence type="ECO:0000256" key="8">
    <source>
        <dbReference type="ARBA" id="ARBA00022776"/>
    </source>
</evidence>
<evidence type="ECO:0000256" key="14">
    <source>
        <dbReference type="SAM" id="MobiDB-lite"/>
    </source>
</evidence>
<keyword evidence="10" id="KW-0206">Cytoskeleton</keyword>
<evidence type="ECO:0000256" key="3">
    <source>
        <dbReference type="ARBA" id="ARBA00004647"/>
    </source>
</evidence>
<feature type="region of interest" description="Disordered" evidence="14">
    <location>
        <begin position="1982"/>
        <end position="2020"/>
    </location>
</feature>
<feature type="domain" description="TOG" evidence="15">
    <location>
        <begin position="270"/>
        <end position="504"/>
    </location>
</feature>
<dbReference type="Proteomes" id="UP000694545">
    <property type="component" value="Unplaced"/>
</dbReference>
<feature type="compositionally biased region" description="Low complexity" evidence="14">
    <location>
        <begin position="1989"/>
        <end position="2003"/>
    </location>
</feature>
<dbReference type="InterPro" id="IPR016024">
    <property type="entry name" value="ARM-type_fold"/>
</dbReference>
<feature type="region of interest" description="Disordered" evidence="14">
    <location>
        <begin position="1079"/>
        <end position="1159"/>
    </location>
</feature>
<evidence type="ECO:0000256" key="7">
    <source>
        <dbReference type="ARBA" id="ARBA00022737"/>
    </source>
</evidence>
<evidence type="ECO:0000256" key="11">
    <source>
        <dbReference type="ARBA" id="ARBA00023306"/>
    </source>
</evidence>
<evidence type="ECO:0000256" key="5">
    <source>
        <dbReference type="ARBA" id="ARBA00022490"/>
    </source>
</evidence>
<feature type="compositionally biased region" description="Basic and acidic residues" evidence="14">
    <location>
        <begin position="2006"/>
        <end position="2020"/>
    </location>
</feature>
<evidence type="ECO:0000256" key="9">
    <source>
        <dbReference type="ARBA" id="ARBA00022838"/>
    </source>
</evidence>
<evidence type="ECO:0000256" key="4">
    <source>
        <dbReference type="ARBA" id="ARBA00022454"/>
    </source>
</evidence>
<dbReference type="SUPFAM" id="SSF48371">
    <property type="entry name" value="ARM repeat"/>
    <property type="match status" value="2"/>
</dbReference>
<reference evidence="16" key="1">
    <citation type="submission" date="2025-08" db="UniProtKB">
        <authorList>
            <consortium name="Ensembl"/>
        </authorList>
    </citation>
    <scope>IDENTIFICATION</scope>
</reference>
<dbReference type="GO" id="GO:0007051">
    <property type="term" value="P:spindle organization"/>
    <property type="evidence" value="ECO:0007669"/>
    <property type="project" value="InterPro"/>
</dbReference>
<name>A0A8D2LMX2_VARKO</name>
<feature type="domain" description="TOG" evidence="15">
    <location>
        <begin position="1191"/>
        <end position="1429"/>
    </location>
</feature>
<keyword evidence="17" id="KW-1185">Reference proteome</keyword>
<accession>A0A8D2LMX2</accession>
<feature type="compositionally biased region" description="Polar residues" evidence="14">
    <location>
        <begin position="1946"/>
        <end position="1961"/>
    </location>
</feature>
<dbReference type="FunFam" id="1.25.10.10:FF:000068">
    <property type="entry name" value="cytoskeleton-associated protein 5 isoform X1"/>
    <property type="match status" value="1"/>
</dbReference>
<feature type="domain" description="TOG" evidence="15">
    <location>
        <begin position="1"/>
        <end position="227"/>
    </location>
</feature>
<dbReference type="InterPro" id="IPR045110">
    <property type="entry name" value="XMAP215"/>
</dbReference>
<protein>
    <submittedName>
        <fullName evidence="16">Cytoskeleton associated protein 5</fullName>
    </submittedName>
</protein>
<feature type="compositionally biased region" description="Low complexity" evidence="14">
    <location>
        <begin position="517"/>
        <end position="529"/>
    </location>
</feature>
<organism evidence="16 17">
    <name type="scientific">Varanus komodoensis</name>
    <name type="common">Komodo dragon</name>
    <dbReference type="NCBI Taxonomy" id="61221"/>
    <lineage>
        <taxon>Eukaryota</taxon>
        <taxon>Metazoa</taxon>
        <taxon>Chordata</taxon>
        <taxon>Craniata</taxon>
        <taxon>Vertebrata</taxon>
        <taxon>Euteleostomi</taxon>
        <taxon>Lepidosauria</taxon>
        <taxon>Squamata</taxon>
        <taxon>Bifurcata</taxon>
        <taxon>Unidentata</taxon>
        <taxon>Episquamata</taxon>
        <taxon>Toxicofera</taxon>
        <taxon>Anguimorpha</taxon>
        <taxon>Paleoanguimorpha</taxon>
        <taxon>Varanoidea</taxon>
        <taxon>Varanidae</taxon>
        <taxon>Varanus</taxon>
    </lineage>
</organism>
<feature type="compositionally biased region" description="Low complexity" evidence="14">
    <location>
        <begin position="1135"/>
        <end position="1148"/>
    </location>
</feature>
<dbReference type="FunFam" id="1.25.10.10:FF:000063">
    <property type="entry name" value="Putative cytoskeleton-associated protein 5"/>
    <property type="match status" value="1"/>
</dbReference>
<comment type="subcellular location">
    <subcellularLocation>
        <location evidence="2">Chromosome</location>
        <location evidence="2">Centromere</location>
        <location evidence="2">Kinetochore</location>
    </subcellularLocation>
    <subcellularLocation>
        <location evidence="1">Cytoplasm</location>
        <location evidence="1">Cytoskeleton</location>
        <location evidence="1">Microtubule organizing center</location>
        <location evidence="1">Centrosome</location>
    </subcellularLocation>
    <subcellularLocation>
        <location evidence="3">Cytoplasm</location>
        <location evidence="3">Cytoskeleton</location>
        <location evidence="3">Spindle pole</location>
    </subcellularLocation>
</comment>
<evidence type="ECO:0000256" key="12">
    <source>
        <dbReference type="ARBA" id="ARBA00023328"/>
    </source>
</evidence>
<comment type="similarity">
    <text evidence="13">Belongs to the TOG/XMAP215 family.</text>
</comment>
<dbReference type="SMART" id="SM01349">
    <property type="entry name" value="TOG"/>
    <property type="match status" value="5"/>
</dbReference>
<evidence type="ECO:0000313" key="16">
    <source>
        <dbReference type="Ensembl" id="ENSVKKP00000024886.1"/>
    </source>
</evidence>
<keyword evidence="4" id="KW-0158">Chromosome</keyword>
<feature type="compositionally biased region" description="Acidic residues" evidence="14">
    <location>
        <begin position="834"/>
        <end position="846"/>
    </location>
</feature>
<evidence type="ECO:0000259" key="15">
    <source>
        <dbReference type="SMART" id="SM01349"/>
    </source>
</evidence>
<evidence type="ECO:0000256" key="10">
    <source>
        <dbReference type="ARBA" id="ARBA00023212"/>
    </source>
</evidence>
<dbReference type="Gene3D" id="1.25.10.10">
    <property type="entry name" value="Leucine-rich Repeat Variant"/>
    <property type="match status" value="5"/>
</dbReference>
<dbReference type="GO" id="GO:0051010">
    <property type="term" value="F:microtubule plus-end binding"/>
    <property type="evidence" value="ECO:0007669"/>
    <property type="project" value="InterPro"/>
</dbReference>
<evidence type="ECO:0000256" key="6">
    <source>
        <dbReference type="ARBA" id="ARBA00022618"/>
    </source>
</evidence>
<dbReference type="InterPro" id="IPR011989">
    <property type="entry name" value="ARM-like"/>
</dbReference>
<keyword evidence="6" id="KW-0132">Cell division</keyword>
<gene>
    <name evidence="16" type="primary">CKAP5</name>
</gene>
<evidence type="ECO:0000256" key="13">
    <source>
        <dbReference type="ARBA" id="ARBA00025722"/>
    </source>
</evidence>
<feature type="region of interest" description="Disordered" evidence="14">
    <location>
        <begin position="499"/>
        <end position="571"/>
    </location>
</feature>
<dbReference type="GO" id="GO:0030951">
    <property type="term" value="P:establishment or maintenance of microtubule cytoskeleton polarity"/>
    <property type="evidence" value="ECO:0007669"/>
    <property type="project" value="InterPro"/>
</dbReference>
<feature type="compositionally biased region" description="Low complexity" evidence="14">
    <location>
        <begin position="539"/>
        <end position="571"/>
    </location>
</feature>
<dbReference type="PANTHER" id="PTHR12609">
    <property type="entry name" value="MICROTUBULE ASSOCIATED PROTEIN XMAP215"/>
    <property type="match status" value="1"/>
</dbReference>
<evidence type="ECO:0000256" key="1">
    <source>
        <dbReference type="ARBA" id="ARBA00004300"/>
    </source>
</evidence>
<keyword evidence="7" id="KW-0677">Repeat</keyword>